<reference evidence="3 4" key="1">
    <citation type="journal article" date="2009" name="Stand. Genomic Sci.">
        <title>Complete genome sequence of Desulfotomaculum acetoxidans type strain (5575).</title>
        <authorList>
            <person name="Spring S."/>
            <person name="Lapidus A."/>
            <person name="Schroder M."/>
            <person name="Gleim D."/>
            <person name="Sims D."/>
            <person name="Meincke L."/>
            <person name="Glavina Del Rio T."/>
            <person name="Tice H."/>
            <person name="Copeland A."/>
            <person name="Cheng J.F."/>
            <person name="Lucas S."/>
            <person name="Chen F."/>
            <person name="Nolan M."/>
            <person name="Bruce D."/>
            <person name="Goodwin L."/>
            <person name="Pitluck S."/>
            <person name="Ivanova N."/>
            <person name="Mavromatis K."/>
            <person name="Mikhailova N."/>
            <person name="Pati A."/>
            <person name="Chen A."/>
            <person name="Palaniappan K."/>
            <person name="Land M."/>
            <person name="Hauser L."/>
            <person name="Chang Y.J."/>
            <person name="Jeffries C.D."/>
            <person name="Chain P."/>
            <person name="Saunders E."/>
            <person name="Brettin T."/>
            <person name="Detter J.C."/>
            <person name="Goker M."/>
            <person name="Bristow J."/>
            <person name="Eisen J.A."/>
            <person name="Markowitz V."/>
            <person name="Hugenholtz P."/>
            <person name="Kyrpides N.C."/>
            <person name="Klenk H.P."/>
            <person name="Han C."/>
        </authorList>
    </citation>
    <scope>NUCLEOTIDE SEQUENCE [LARGE SCALE GENOMIC DNA]</scope>
    <source>
        <strain evidence="4">ATCC 49208 / DSM 771 / VKM B-1644</strain>
    </source>
</reference>
<dbReference type="EMBL" id="CP001720">
    <property type="protein sequence ID" value="ACV63613.1"/>
    <property type="molecule type" value="Genomic_DNA"/>
</dbReference>
<evidence type="ECO:0000256" key="1">
    <source>
        <dbReference type="SAM" id="MobiDB-lite"/>
    </source>
</evidence>
<name>C8W2C9_DESAS</name>
<sequence length="322" mass="37224">MKYYKYYMFIFMGFLLAVLIWVGLVRFQTGAPTESTRWIHEVRKIKNTIAHSKHSPKIIVLSGSNSLFGIKSQMIEQELGISAVNMAIHAGLQLDYILKQAHSIAKKGDIILLPLEYELYNYTGAPDEILVDYVFARDPQYLRDLTIFEHTRFIFSIPPKRLITGVISKMHTPSPINRTYQSKTINANGDETNNRESDRTPTQEENIGRTPLKSITEGIPADTLAWEKLKVFNKWCNSQGITLLATFPCTVYYPEYDKLPKENAFKHITQFYHDINVPVLGSPQDFMYDRSSFYDTNYHLTDRAMVHRTGQIILLLRPYVER</sequence>
<feature type="compositionally biased region" description="Basic and acidic residues" evidence="1">
    <location>
        <begin position="192"/>
        <end position="202"/>
    </location>
</feature>
<evidence type="ECO:0008006" key="5">
    <source>
        <dbReference type="Google" id="ProtNLM"/>
    </source>
</evidence>
<organism evidence="3 4">
    <name type="scientific">Desulfofarcimen acetoxidans (strain ATCC 49208 / DSM 771 / KCTC 5769 / VKM B-1644 / 5575)</name>
    <name type="common">Desulfotomaculum acetoxidans</name>
    <dbReference type="NCBI Taxonomy" id="485916"/>
    <lineage>
        <taxon>Bacteria</taxon>
        <taxon>Bacillati</taxon>
        <taxon>Bacillota</taxon>
        <taxon>Clostridia</taxon>
        <taxon>Eubacteriales</taxon>
        <taxon>Peptococcaceae</taxon>
        <taxon>Desulfofarcimen</taxon>
    </lineage>
</organism>
<evidence type="ECO:0000313" key="3">
    <source>
        <dbReference type="EMBL" id="ACV63613.1"/>
    </source>
</evidence>
<dbReference type="STRING" id="485916.Dtox_2848"/>
<dbReference type="KEGG" id="dae:Dtox_2848"/>
<keyword evidence="2" id="KW-1133">Transmembrane helix</keyword>
<feature type="region of interest" description="Disordered" evidence="1">
    <location>
        <begin position="178"/>
        <end position="208"/>
    </location>
</feature>
<evidence type="ECO:0000313" key="4">
    <source>
        <dbReference type="Proteomes" id="UP000002217"/>
    </source>
</evidence>
<dbReference type="Proteomes" id="UP000002217">
    <property type="component" value="Chromosome"/>
</dbReference>
<keyword evidence="2" id="KW-0472">Membrane</keyword>
<dbReference type="eggNOG" id="ENOG5032ZWX">
    <property type="taxonomic scope" value="Bacteria"/>
</dbReference>
<keyword evidence="4" id="KW-1185">Reference proteome</keyword>
<keyword evidence="2" id="KW-0812">Transmembrane</keyword>
<evidence type="ECO:0000256" key="2">
    <source>
        <dbReference type="SAM" id="Phobius"/>
    </source>
</evidence>
<protein>
    <recommendedName>
        <fullName evidence="5">DUF1574 domain-containing protein</fullName>
    </recommendedName>
</protein>
<feature type="compositionally biased region" description="Polar residues" evidence="1">
    <location>
        <begin position="178"/>
        <end position="191"/>
    </location>
</feature>
<gene>
    <name evidence="3" type="ordered locus">Dtox_2848</name>
</gene>
<feature type="transmembrane region" description="Helical" evidence="2">
    <location>
        <begin position="6"/>
        <end position="27"/>
    </location>
</feature>
<dbReference type="OrthoDB" id="9155736at2"/>
<proteinExistence type="predicted"/>
<dbReference type="AlphaFoldDB" id="C8W2C9"/>
<accession>C8W2C9</accession>
<dbReference type="HOGENOM" id="CLU_762263_0_0_9"/>
<dbReference type="RefSeq" id="WP_015758306.1">
    <property type="nucleotide sequence ID" value="NC_013216.1"/>
</dbReference>